<evidence type="ECO:0000313" key="7">
    <source>
        <dbReference type="EMBL" id="UQZ82227.1"/>
    </source>
</evidence>
<dbReference type="PANTHER" id="PTHR35936:SF19">
    <property type="entry name" value="AMINO-ACID-BINDING PROTEIN YXEM-RELATED"/>
    <property type="match status" value="1"/>
</dbReference>
<evidence type="ECO:0000256" key="5">
    <source>
        <dbReference type="SAM" id="SignalP"/>
    </source>
</evidence>
<evidence type="ECO:0000256" key="2">
    <source>
        <dbReference type="ARBA" id="ARBA00010333"/>
    </source>
</evidence>
<name>A0ABY4RIK2_9BACL</name>
<dbReference type="EMBL" id="CP027059">
    <property type="protein sequence ID" value="UQZ82227.1"/>
    <property type="molecule type" value="Genomic_DNA"/>
</dbReference>
<dbReference type="CDD" id="cd13709">
    <property type="entry name" value="PBP2_YxeM"/>
    <property type="match status" value="1"/>
</dbReference>
<dbReference type="PROSITE" id="PS01039">
    <property type="entry name" value="SBP_BACTERIAL_3"/>
    <property type="match status" value="1"/>
</dbReference>
<dbReference type="PANTHER" id="PTHR35936">
    <property type="entry name" value="MEMBRANE-BOUND LYTIC MUREIN TRANSGLYCOSYLASE F"/>
    <property type="match status" value="1"/>
</dbReference>
<feature type="signal peptide" evidence="5">
    <location>
        <begin position="1"/>
        <end position="21"/>
    </location>
</feature>
<gene>
    <name evidence="7" type="primary">yxeM</name>
    <name evidence="7" type="ORF">SK3146_01384</name>
</gene>
<comment type="subcellular location">
    <subcellularLocation>
        <location evidence="1">Cell envelope</location>
    </subcellularLocation>
</comment>
<dbReference type="InterPro" id="IPR018313">
    <property type="entry name" value="SBP_3_CS"/>
</dbReference>
<dbReference type="SUPFAM" id="SSF53850">
    <property type="entry name" value="Periplasmic binding protein-like II"/>
    <property type="match status" value="1"/>
</dbReference>
<evidence type="ECO:0000313" key="8">
    <source>
        <dbReference type="Proteomes" id="UP001057134"/>
    </source>
</evidence>
<organism evidence="7 8">
    <name type="scientific">Paenibacillus konkukensis</name>
    <dbReference type="NCBI Taxonomy" id="2020716"/>
    <lineage>
        <taxon>Bacteria</taxon>
        <taxon>Bacillati</taxon>
        <taxon>Bacillota</taxon>
        <taxon>Bacilli</taxon>
        <taxon>Bacillales</taxon>
        <taxon>Paenibacillaceae</taxon>
        <taxon>Paenibacillus</taxon>
    </lineage>
</organism>
<dbReference type="PROSITE" id="PS51257">
    <property type="entry name" value="PROKAR_LIPOPROTEIN"/>
    <property type="match status" value="1"/>
</dbReference>
<comment type="similarity">
    <text evidence="2 4">Belongs to the bacterial solute-binding protein 3 family.</text>
</comment>
<evidence type="ECO:0000259" key="6">
    <source>
        <dbReference type="SMART" id="SM00062"/>
    </source>
</evidence>
<sequence>MKHTGKAWIALLMMTVLLVLSACGTKGQEAAPAAGGGSATAAQEQKVLRVGATGQSYPYAYKEDDKLQGFDVEVVEAVAKKLGYKVEWQLTEFSGVMAQLELGKLDTVSNQVAITPERKEKYDFTQTYAYAGSQVVVKDTNNEIHSVADLKGKTVAVVLGSNHAKNLEKQDPDKQIKIKTYESQEGTMNDVAYGRVDAYVNSRNVLLAQIKKNKLPLKLAGEPFVYEEVGFPFAKDEKHAKIREEFNKALDELRQDGTLKTLSEKYFDEDVTVKKAN</sequence>
<accession>A0ABY4RIK2</accession>
<dbReference type="SMART" id="SM00062">
    <property type="entry name" value="PBPb"/>
    <property type="match status" value="1"/>
</dbReference>
<keyword evidence="3 5" id="KW-0732">Signal</keyword>
<keyword evidence="8" id="KW-1185">Reference proteome</keyword>
<dbReference type="InterPro" id="IPR001638">
    <property type="entry name" value="Solute-binding_3/MltF_N"/>
</dbReference>
<dbReference type="Pfam" id="PF00497">
    <property type="entry name" value="SBP_bac_3"/>
    <property type="match status" value="1"/>
</dbReference>
<proteinExistence type="inferred from homology"/>
<reference evidence="7" key="2">
    <citation type="journal article" date="2021" name="J Anim Sci Technol">
        <title>Complete genome sequence of Paenibacillus konkukensis sp. nov. SK3146 as a potential probiotic strain.</title>
        <authorList>
            <person name="Jung H.I."/>
            <person name="Park S."/>
            <person name="Niu K.M."/>
            <person name="Lee S.W."/>
            <person name="Kothari D."/>
            <person name="Yi K.J."/>
            <person name="Kim S.K."/>
        </authorList>
    </citation>
    <scope>NUCLEOTIDE SEQUENCE</scope>
    <source>
        <strain evidence="7">SK3146</strain>
    </source>
</reference>
<evidence type="ECO:0000256" key="3">
    <source>
        <dbReference type="ARBA" id="ARBA00022729"/>
    </source>
</evidence>
<reference evidence="7" key="1">
    <citation type="submission" date="2018-02" db="EMBL/GenBank/DDBJ databases">
        <authorList>
            <person name="Kim S.-K."/>
            <person name="Jung H.-I."/>
            <person name="Lee S.-W."/>
        </authorList>
    </citation>
    <scope>NUCLEOTIDE SEQUENCE</scope>
    <source>
        <strain evidence="7">SK3146</strain>
    </source>
</reference>
<evidence type="ECO:0000256" key="4">
    <source>
        <dbReference type="RuleBase" id="RU003744"/>
    </source>
</evidence>
<dbReference type="RefSeq" id="WP_249864383.1">
    <property type="nucleotide sequence ID" value="NZ_CP027059.1"/>
</dbReference>
<dbReference type="Proteomes" id="UP001057134">
    <property type="component" value="Chromosome"/>
</dbReference>
<dbReference type="Gene3D" id="3.40.190.10">
    <property type="entry name" value="Periplasmic binding protein-like II"/>
    <property type="match status" value="2"/>
</dbReference>
<feature type="domain" description="Solute-binding protein family 3/N-terminal" evidence="6">
    <location>
        <begin position="47"/>
        <end position="270"/>
    </location>
</feature>
<protein>
    <submittedName>
        <fullName evidence="7">Amino-acid-binding protein YxeM</fullName>
    </submittedName>
</protein>
<evidence type="ECO:0000256" key="1">
    <source>
        <dbReference type="ARBA" id="ARBA00004196"/>
    </source>
</evidence>
<feature type="chain" id="PRO_5046643229" evidence="5">
    <location>
        <begin position="22"/>
        <end position="277"/>
    </location>
</feature>